<dbReference type="SMART" id="SM00129">
    <property type="entry name" value="KISc"/>
    <property type="match status" value="1"/>
</dbReference>
<sequence>MATESILPQSPAKAAPTSGEGLKVAIRFRPLSESERQAGAYEAFRRDESCPKRVVVEDSRSGEDFVFHHVFPPTTSNEEVFNSLVDLEPLISGIHTTIFAYGVTGSGKTHTMLGDGRGDEGIVQRTVRALFEELARHSDRRAQGGSTLGGGAGARAPPPWGSALSFSVRVGVMQVYDLGVDDLLAGRPVAIKSCEAVGLLQPAVAGPEDTMALIARGVAARKTAATNKNDTSSRSHLLVRLTLEASPSPDAAGGVAAGTLSRLTLVDLAGSESAEASAGMPNQQQRQQEGAQINGSLLQLQRVFTALAERSGYRAFRGNRLTELLNESLVGAGARMTMICAASPARLARDRDPTLSTLRFARTGTRITIRARRNVVINAEVGRGGC</sequence>
<dbReference type="PRINTS" id="PR00380">
    <property type="entry name" value="KINESINHEAVY"/>
</dbReference>
<keyword evidence="1 5" id="KW-0547">Nucleotide-binding</keyword>
<dbReference type="PROSITE" id="PS50067">
    <property type="entry name" value="KINESIN_MOTOR_2"/>
    <property type="match status" value="1"/>
</dbReference>
<gene>
    <name evidence="8" type="ORF">Rsub_01130</name>
</gene>
<evidence type="ECO:0000259" key="7">
    <source>
        <dbReference type="PROSITE" id="PS50067"/>
    </source>
</evidence>
<dbReference type="PROSITE" id="PS00411">
    <property type="entry name" value="KINESIN_MOTOR_1"/>
    <property type="match status" value="1"/>
</dbReference>
<dbReference type="Gene3D" id="3.40.850.10">
    <property type="entry name" value="Kinesin motor domain"/>
    <property type="match status" value="1"/>
</dbReference>
<keyword evidence="3" id="KW-0175">Coiled coil</keyword>
<dbReference type="PANTHER" id="PTHR47968">
    <property type="entry name" value="CENTROMERE PROTEIN E"/>
    <property type="match status" value="1"/>
</dbReference>
<dbReference type="InterPro" id="IPR001752">
    <property type="entry name" value="Kinesin_motor_dom"/>
</dbReference>
<evidence type="ECO:0000256" key="6">
    <source>
        <dbReference type="RuleBase" id="RU000394"/>
    </source>
</evidence>
<comment type="caution">
    <text evidence="8">The sequence shown here is derived from an EMBL/GenBank/DDBJ whole genome shotgun (WGS) entry which is preliminary data.</text>
</comment>
<name>A0A2V0NLU5_9CHLO</name>
<proteinExistence type="inferred from homology"/>
<protein>
    <recommendedName>
        <fullName evidence="6">Kinesin-like protein</fullName>
    </recommendedName>
</protein>
<dbReference type="InterPro" id="IPR027417">
    <property type="entry name" value="P-loop_NTPase"/>
</dbReference>
<dbReference type="EMBL" id="BDRX01000005">
    <property type="protein sequence ID" value="GBF88418.1"/>
    <property type="molecule type" value="Genomic_DNA"/>
</dbReference>
<evidence type="ECO:0000256" key="5">
    <source>
        <dbReference type="PROSITE-ProRule" id="PRU00283"/>
    </source>
</evidence>
<feature type="domain" description="Kinesin motor" evidence="7">
    <location>
        <begin position="21"/>
        <end position="367"/>
    </location>
</feature>
<accession>A0A2V0NLU5</accession>
<dbReference type="GO" id="GO:0007018">
    <property type="term" value="P:microtubule-based movement"/>
    <property type="evidence" value="ECO:0007669"/>
    <property type="project" value="InterPro"/>
</dbReference>
<dbReference type="GO" id="GO:0005874">
    <property type="term" value="C:microtubule"/>
    <property type="evidence" value="ECO:0007669"/>
    <property type="project" value="UniProtKB-KW"/>
</dbReference>
<evidence type="ECO:0000313" key="9">
    <source>
        <dbReference type="Proteomes" id="UP000247498"/>
    </source>
</evidence>
<comment type="similarity">
    <text evidence="5 6">Belongs to the TRAFAC class myosin-kinesin ATPase superfamily. Kinesin family.</text>
</comment>
<dbReference type="SUPFAM" id="SSF52540">
    <property type="entry name" value="P-loop containing nucleoside triphosphate hydrolases"/>
    <property type="match status" value="1"/>
</dbReference>
<dbReference type="GO" id="GO:0003777">
    <property type="term" value="F:microtubule motor activity"/>
    <property type="evidence" value="ECO:0007669"/>
    <property type="project" value="InterPro"/>
</dbReference>
<evidence type="ECO:0000313" key="8">
    <source>
        <dbReference type="EMBL" id="GBF88418.1"/>
    </source>
</evidence>
<dbReference type="InterPro" id="IPR027640">
    <property type="entry name" value="Kinesin-like_fam"/>
</dbReference>
<dbReference type="InParanoid" id="A0A2V0NLU5"/>
<dbReference type="GO" id="GO:0008017">
    <property type="term" value="F:microtubule binding"/>
    <property type="evidence" value="ECO:0007669"/>
    <property type="project" value="InterPro"/>
</dbReference>
<keyword evidence="2 5" id="KW-0067">ATP-binding</keyword>
<keyword evidence="6" id="KW-0493">Microtubule</keyword>
<evidence type="ECO:0000256" key="1">
    <source>
        <dbReference type="ARBA" id="ARBA00022741"/>
    </source>
</evidence>
<evidence type="ECO:0000256" key="3">
    <source>
        <dbReference type="ARBA" id="ARBA00023054"/>
    </source>
</evidence>
<evidence type="ECO:0000256" key="2">
    <source>
        <dbReference type="ARBA" id="ARBA00022840"/>
    </source>
</evidence>
<organism evidence="8 9">
    <name type="scientific">Raphidocelis subcapitata</name>
    <dbReference type="NCBI Taxonomy" id="307507"/>
    <lineage>
        <taxon>Eukaryota</taxon>
        <taxon>Viridiplantae</taxon>
        <taxon>Chlorophyta</taxon>
        <taxon>core chlorophytes</taxon>
        <taxon>Chlorophyceae</taxon>
        <taxon>CS clade</taxon>
        <taxon>Sphaeropleales</taxon>
        <taxon>Selenastraceae</taxon>
        <taxon>Raphidocelis</taxon>
    </lineage>
</organism>
<dbReference type="InterPro" id="IPR036961">
    <property type="entry name" value="Kinesin_motor_dom_sf"/>
</dbReference>
<dbReference type="Proteomes" id="UP000247498">
    <property type="component" value="Unassembled WGS sequence"/>
</dbReference>
<dbReference type="GO" id="GO:0005524">
    <property type="term" value="F:ATP binding"/>
    <property type="evidence" value="ECO:0007669"/>
    <property type="project" value="UniProtKB-UniRule"/>
</dbReference>
<keyword evidence="9" id="KW-1185">Reference proteome</keyword>
<dbReference type="PANTHER" id="PTHR47968:SF75">
    <property type="entry name" value="CENTROMERE-ASSOCIATED PROTEIN E"/>
    <property type="match status" value="1"/>
</dbReference>
<dbReference type="STRING" id="307507.A0A2V0NLU5"/>
<reference evidence="8 9" key="1">
    <citation type="journal article" date="2018" name="Sci. Rep.">
        <title>Raphidocelis subcapitata (=Pseudokirchneriella subcapitata) provides an insight into genome evolution and environmental adaptations in the Sphaeropleales.</title>
        <authorList>
            <person name="Suzuki S."/>
            <person name="Yamaguchi H."/>
            <person name="Nakajima N."/>
            <person name="Kawachi M."/>
        </authorList>
    </citation>
    <scope>NUCLEOTIDE SEQUENCE [LARGE SCALE GENOMIC DNA]</scope>
    <source>
        <strain evidence="8 9">NIES-35</strain>
    </source>
</reference>
<dbReference type="OrthoDB" id="3176171at2759"/>
<dbReference type="Pfam" id="PF00225">
    <property type="entry name" value="Kinesin"/>
    <property type="match status" value="1"/>
</dbReference>
<evidence type="ECO:0000256" key="4">
    <source>
        <dbReference type="ARBA" id="ARBA00023175"/>
    </source>
</evidence>
<feature type="binding site" evidence="5">
    <location>
        <begin position="102"/>
        <end position="109"/>
    </location>
    <ligand>
        <name>ATP</name>
        <dbReference type="ChEBI" id="CHEBI:30616"/>
    </ligand>
</feature>
<dbReference type="InterPro" id="IPR019821">
    <property type="entry name" value="Kinesin_motor_CS"/>
</dbReference>
<dbReference type="AlphaFoldDB" id="A0A2V0NLU5"/>
<keyword evidence="4 5" id="KW-0505">Motor protein</keyword>